<dbReference type="EMBL" id="KB469305">
    <property type="protein sequence ID" value="EPQ53716.1"/>
    <property type="molecule type" value="Genomic_DNA"/>
</dbReference>
<dbReference type="GeneID" id="19304361"/>
<evidence type="ECO:0000256" key="2">
    <source>
        <dbReference type="SAM" id="Phobius"/>
    </source>
</evidence>
<gene>
    <name evidence="3" type="ORF">GLOTRDRAFT_139850</name>
</gene>
<feature type="region of interest" description="Disordered" evidence="1">
    <location>
        <begin position="306"/>
        <end position="427"/>
    </location>
</feature>
<accession>S7Q188</accession>
<keyword evidence="4" id="KW-1185">Reference proteome</keyword>
<evidence type="ECO:0000313" key="4">
    <source>
        <dbReference type="Proteomes" id="UP000030669"/>
    </source>
</evidence>
<dbReference type="OMA" id="SALHIPW"/>
<dbReference type="RefSeq" id="XP_007868010.1">
    <property type="nucleotide sequence ID" value="XM_007869819.1"/>
</dbReference>
<feature type="transmembrane region" description="Helical" evidence="2">
    <location>
        <begin position="185"/>
        <end position="209"/>
    </location>
</feature>
<evidence type="ECO:0000256" key="1">
    <source>
        <dbReference type="SAM" id="MobiDB-lite"/>
    </source>
</evidence>
<dbReference type="Proteomes" id="UP000030669">
    <property type="component" value="Unassembled WGS sequence"/>
</dbReference>
<dbReference type="OrthoDB" id="3266934at2759"/>
<dbReference type="KEGG" id="gtr:GLOTRDRAFT_139850"/>
<evidence type="ECO:0000313" key="3">
    <source>
        <dbReference type="EMBL" id="EPQ53716.1"/>
    </source>
</evidence>
<feature type="compositionally biased region" description="Low complexity" evidence="1">
    <location>
        <begin position="155"/>
        <end position="171"/>
    </location>
</feature>
<dbReference type="eggNOG" id="ENOG502SZSI">
    <property type="taxonomic scope" value="Eukaryota"/>
</dbReference>
<reference evidence="3 4" key="1">
    <citation type="journal article" date="2012" name="Science">
        <title>The Paleozoic origin of enzymatic lignin decomposition reconstructed from 31 fungal genomes.</title>
        <authorList>
            <person name="Floudas D."/>
            <person name="Binder M."/>
            <person name="Riley R."/>
            <person name="Barry K."/>
            <person name="Blanchette R.A."/>
            <person name="Henrissat B."/>
            <person name="Martinez A.T."/>
            <person name="Otillar R."/>
            <person name="Spatafora J.W."/>
            <person name="Yadav J.S."/>
            <person name="Aerts A."/>
            <person name="Benoit I."/>
            <person name="Boyd A."/>
            <person name="Carlson A."/>
            <person name="Copeland A."/>
            <person name="Coutinho P.M."/>
            <person name="de Vries R.P."/>
            <person name="Ferreira P."/>
            <person name="Findley K."/>
            <person name="Foster B."/>
            <person name="Gaskell J."/>
            <person name="Glotzer D."/>
            <person name="Gorecki P."/>
            <person name="Heitman J."/>
            <person name="Hesse C."/>
            <person name="Hori C."/>
            <person name="Igarashi K."/>
            <person name="Jurgens J.A."/>
            <person name="Kallen N."/>
            <person name="Kersten P."/>
            <person name="Kohler A."/>
            <person name="Kuees U."/>
            <person name="Kumar T.K.A."/>
            <person name="Kuo A."/>
            <person name="LaButti K."/>
            <person name="Larrondo L.F."/>
            <person name="Lindquist E."/>
            <person name="Ling A."/>
            <person name="Lombard V."/>
            <person name="Lucas S."/>
            <person name="Lundell T."/>
            <person name="Martin R."/>
            <person name="McLaughlin D.J."/>
            <person name="Morgenstern I."/>
            <person name="Morin E."/>
            <person name="Murat C."/>
            <person name="Nagy L.G."/>
            <person name="Nolan M."/>
            <person name="Ohm R.A."/>
            <person name="Patyshakuliyeva A."/>
            <person name="Rokas A."/>
            <person name="Ruiz-Duenas F.J."/>
            <person name="Sabat G."/>
            <person name="Salamov A."/>
            <person name="Samejima M."/>
            <person name="Schmutz J."/>
            <person name="Slot J.C."/>
            <person name="St John F."/>
            <person name="Stenlid J."/>
            <person name="Sun H."/>
            <person name="Sun S."/>
            <person name="Syed K."/>
            <person name="Tsang A."/>
            <person name="Wiebenga A."/>
            <person name="Young D."/>
            <person name="Pisabarro A."/>
            <person name="Eastwood D.C."/>
            <person name="Martin F."/>
            <person name="Cullen D."/>
            <person name="Grigoriev I.V."/>
            <person name="Hibbett D.S."/>
        </authorList>
    </citation>
    <scope>NUCLEOTIDE SEQUENCE [LARGE SCALE GENOMIC DNA]</scope>
    <source>
        <strain evidence="3 4">ATCC 11539</strain>
    </source>
</reference>
<feature type="region of interest" description="Disordered" evidence="1">
    <location>
        <begin position="155"/>
        <end position="176"/>
    </location>
</feature>
<keyword evidence="2" id="KW-0812">Transmembrane</keyword>
<dbReference type="HOGENOM" id="CLU_652298_0_0_1"/>
<keyword evidence="2" id="KW-0472">Membrane</keyword>
<name>S7Q188_GLOTA</name>
<dbReference type="STRING" id="670483.S7Q188"/>
<sequence>MTAVNPPNTGILPGTLSHVASPTLPITPTTISISLPTSSLTSASTAPTTTAVITLHAVENMTTCGSGTVTWDFSGSPGGDLSILVMNVNDTSHSSQYLSTNLDPASETWTWSKVNVSQGWYDLEAYISYPSSSDRVSDFKQFYISNGTDTSCLLGSSGSNPASTPSTSSTALPVSGLPPSRHTNVGAIVGGVLGGLAGLFFLLAAFLFFRTGRPSRTRARSLSAGIGPAGGWGGLNSGDDGRGRTKAQHLPNESVATVAPRYSPAVSESELNSVEHEKMAAARGFDPVTAQALGYNVKRSSTTSSLASTVLSSRPPSTSAHPPGIAKRNSQSRRSLEAGSPRRVPVPPISYMPPSHVQDQYPYPPSPQSQSPEPVALSRSASTGNRRTPRKPVPKYDAAEFTDAENEVPTAPSSTQHQNIGLPELNHKSSFGEKKMHYILPDMPPSAAE</sequence>
<dbReference type="AlphaFoldDB" id="S7Q188"/>
<keyword evidence="2" id="KW-1133">Transmembrane helix</keyword>
<proteinExistence type="predicted"/>
<protein>
    <submittedName>
        <fullName evidence="3">Uncharacterized protein</fullName>
    </submittedName>
</protein>
<organism evidence="3 4">
    <name type="scientific">Gloeophyllum trabeum (strain ATCC 11539 / FP-39264 / Madison 617)</name>
    <name type="common">Brown rot fungus</name>
    <dbReference type="NCBI Taxonomy" id="670483"/>
    <lineage>
        <taxon>Eukaryota</taxon>
        <taxon>Fungi</taxon>
        <taxon>Dikarya</taxon>
        <taxon>Basidiomycota</taxon>
        <taxon>Agaricomycotina</taxon>
        <taxon>Agaricomycetes</taxon>
        <taxon>Gloeophyllales</taxon>
        <taxon>Gloeophyllaceae</taxon>
        <taxon>Gloeophyllum</taxon>
    </lineage>
</organism>